<feature type="compositionally biased region" description="Basic and acidic residues" evidence="1">
    <location>
        <begin position="390"/>
        <end position="407"/>
    </location>
</feature>
<feature type="transmembrane region" description="Helical" evidence="2">
    <location>
        <begin position="84"/>
        <end position="102"/>
    </location>
</feature>
<dbReference type="EMBL" id="JAERWK010000010">
    <property type="protein sequence ID" value="MBM9467182.1"/>
    <property type="molecule type" value="Genomic_DNA"/>
</dbReference>
<feature type="region of interest" description="Disordered" evidence="1">
    <location>
        <begin position="1"/>
        <end position="21"/>
    </location>
</feature>
<name>A0A938YEY4_9ACTN</name>
<evidence type="ECO:0000259" key="3">
    <source>
        <dbReference type="Pfam" id="PF06724"/>
    </source>
</evidence>
<feature type="transmembrane region" description="Helical" evidence="2">
    <location>
        <begin position="163"/>
        <end position="184"/>
    </location>
</feature>
<organism evidence="4 5">
    <name type="scientific">Nakamurella leprariae</name>
    <dbReference type="NCBI Taxonomy" id="2803911"/>
    <lineage>
        <taxon>Bacteria</taxon>
        <taxon>Bacillati</taxon>
        <taxon>Actinomycetota</taxon>
        <taxon>Actinomycetes</taxon>
        <taxon>Nakamurellales</taxon>
        <taxon>Nakamurellaceae</taxon>
        <taxon>Nakamurella</taxon>
    </lineage>
</organism>
<dbReference type="Pfam" id="PF06724">
    <property type="entry name" value="DUF1206"/>
    <property type="match status" value="3"/>
</dbReference>
<dbReference type="Proteomes" id="UP000663792">
    <property type="component" value="Unassembled WGS sequence"/>
</dbReference>
<feature type="transmembrane region" description="Helical" evidence="2">
    <location>
        <begin position="33"/>
        <end position="53"/>
    </location>
</feature>
<accession>A0A938YEY4</accession>
<keyword evidence="2" id="KW-0812">Transmembrane</keyword>
<keyword evidence="5" id="KW-1185">Reference proteome</keyword>
<evidence type="ECO:0000313" key="5">
    <source>
        <dbReference type="Proteomes" id="UP000663792"/>
    </source>
</evidence>
<comment type="caution">
    <text evidence="4">The sequence shown here is derived from an EMBL/GenBank/DDBJ whole genome shotgun (WGS) entry which is preliminary data.</text>
</comment>
<dbReference type="InterPro" id="IPR009597">
    <property type="entry name" value="DUF1206"/>
</dbReference>
<feature type="compositionally biased region" description="Low complexity" evidence="1">
    <location>
        <begin position="7"/>
        <end position="20"/>
    </location>
</feature>
<dbReference type="AlphaFoldDB" id="A0A938YEY4"/>
<evidence type="ECO:0000256" key="2">
    <source>
        <dbReference type="SAM" id="Phobius"/>
    </source>
</evidence>
<feature type="region of interest" description="Disordered" evidence="1">
    <location>
        <begin position="313"/>
        <end position="354"/>
    </location>
</feature>
<evidence type="ECO:0000313" key="4">
    <source>
        <dbReference type="EMBL" id="MBM9467182.1"/>
    </source>
</evidence>
<protein>
    <submittedName>
        <fullName evidence="4">DUF1206 domain-containing protein</fullName>
    </submittedName>
</protein>
<feature type="transmembrane region" description="Helical" evidence="2">
    <location>
        <begin position="252"/>
        <end position="274"/>
    </location>
</feature>
<keyword evidence="2" id="KW-0472">Membrane</keyword>
<feature type="region of interest" description="Disordered" evidence="1">
    <location>
        <begin position="378"/>
        <end position="429"/>
    </location>
</feature>
<proteinExistence type="predicted"/>
<feature type="domain" description="DUF1206" evidence="3">
    <location>
        <begin position="209"/>
        <end position="275"/>
    </location>
</feature>
<keyword evidence="2" id="KW-1133">Transmembrane helix</keyword>
<feature type="domain" description="DUF1206" evidence="3">
    <location>
        <begin position="122"/>
        <end position="189"/>
    </location>
</feature>
<evidence type="ECO:0000256" key="1">
    <source>
        <dbReference type="SAM" id="MobiDB-lite"/>
    </source>
</evidence>
<reference evidence="4" key="1">
    <citation type="submission" date="2021-01" db="EMBL/GenBank/DDBJ databases">
        <title>YIM 132084 draft genome.</title>
        <authorList>
            <person name="An D."/>
        </authorList>
    </citation>
    <scope>NUCLEOTIDE SEQUENCE</scope>
    <source>
        <strain evidence="4">YIM 132084</strain>
    </source>
</reference>
<sequence>MSDRPDAGSARSAAGAAGRANAQTEQHPAFRHLVTVGLVAYGVVHLLIAWIALQIARDLGGGEQQEASQQGALAELSGNPVGAVLLWVIGVGFAVLTVWQVLEAGWGHRDKGDRRTGKRLSSAGRAVLYVALCVTSVTTVLRGPRSGDQQQEDWTARLLGVTAGRVLVVAVGVAVLAVGVRQVVKGVRRSFTEDLRGGVDRRVITLGAVGYVAKGIVIAVVGVLFGSAAITADPERAGGLDDALRTLQEAPAGTWLLTAMALGLAAFGVLLFLVGAVPGPDGVGIVGGAVALSAGSCRNTGAARPIAPAVLRPPGACRERSRSTVRRGAGRARGRRAVPGQAAQEGVREGTAATADRVGHHAALGQGHRVPAHRALRGTGRGRQGLGPQADHRVPQPAHRPDRRAARADGTPAQPVVLPALHRAPAGGR</sequence>
<feature type="transmembrane region" description="Helical" evidence="2">
    <location>
        <begin position="204"/>
        <end position="232"/>
    </location>
</feature>
<feature type="transmembrane region" description="Helical" evidence="2">
    <location>
        <begin position="123"/>
        <end position="143"/>
    </location>
</feature>
<feature type="compositionally biased region" description="Basic residues" evidence="1">
    <location>
        <begin position="323"/>
        <end position="336"/>
    </location>
</feature>
<feature type="domain" description="DUF1206" evidence="3">
    <location>
        <begin position="36"/>
        <end position="106"/>
    </location>
</feature>
<gene>
    <name evidence="4" type="ORF">JL106_07800</name>
</gene>